<dbReference type="Gene3D" id="1.20.920.10">
    <property type="entry name" value="Bromodomain-like"/>
    <property type="match status" value="1"/>
</dbReference>
<dbReference type="KEGG" id="som:SOMG_03226"/>
<feature type="region of interest" description="Disordered" evidence="3">
    <location>
        <begin position="114"/>
        <end position="192"/>
    </location>
</feature>
<gene>
    <name evidence="5" type="primary">bdc1</name>
    <name evidence="5" type="ORF">SOMG_03226</name>
</gene>
<dbReference type="GO" id="GO:0035267">
    <property type="term" value="C:NuA4 histone acetyltransferase complex"/>
    <property type="evidence" value="ECO:0007669"/>
    <property type="project" value="TreeGrafter"/>
</dbReference>
<dbReference type="SUPFAM" id="SSF47370">
    <property type="entry name" value="Bromodomain"/>
    <property type="match status" value="1"/>
</dbReference>
<dbReference type="InterPro" id="IPR001487">
    <property type="entry name" value="Bromodomain"/>
</dbReference>
<name>A0AAE9WBF9_9SCHI</name>
<feature type="domain" description="Bromo" evidence="4">
    <location>
        <begin position="207"/>
        <end position="277"/>
    </location>
</feature>
<accession>A0AAE9WBF9</accession>
<dbReference type="Pfam" id="PF00439">
    <property type="entry name" value="Bromodomain"/>
    <property type="match status" value="1"/>
</dbReference>
<dbReference type="PANTHER" id="PTHR15398:SF4">
    <property type="entry name" value="BROMODOMAIN-CONTAINING PROTEIN 8 ISOFORM X1"/>
    <property type="match status" value="1"/>
</dbReference>
<sequence length="303" mass="34389">MNLPENVALLQCLDLKRLLGDNEEKILKQVSESPFLLEPLNSEELKRIYDRAATNSEPEEKTELGLSKDSSIADHETKSDKRMQLRENVINDLIHELNDCVKSFDACLEQQAEESTKAKEQDEKAVQETATATEKESKNLRSKRRPSEPVPEEPESSHIPDVNAPSGPAAARATTRAASRKQTSQDEEKTSLKKFQNAILPVLDNISNHRFGAPFSHPVNRKEAQDYDSLIYYPQDLRTIKNMVREGTLTTAEEVYREVLRVFANCKMYNGGDTSSAMSIWGDECFRFTGELFEMYKQASIKR</sequence>
<dbReference type="PROSITE" id="PS50014">
    <property type="entry name" value="BROMODOMAIN_2"/>
    <property type="match status" value="1"/>
</dbReference>
<protein>
    <submittedName>
        <fullName evidence="5">Bromodomain protein Bdc1</fullName>
    </submittedName>
</protein>
<evidence type="ECO:0000259" key="4">
    <source>
        <dbReference type="PROSITE" id="PS50014"/>
    </source>
</evidence>
<reference evidence="5 6" key="1">
    <citation type="journal article" date="2023" name="G3 (Bethesda)">
        <title>A high-quality reference genome for the fission yeast Schizosaccharomyces osmophilus.</title>
        <authorList>
            <person name="Jia G.S."/>
            <person name="Zhang W.C."/>
            <person name="Liang Y."/>
            <person name="Liu X.H."/>
            <person name="Rhind N."/>
            <person name="Pidoux A."/>
            <person name="Brysch-Herzberg M."/>
            <person name="Du L.L."/>
        </authorList>
    </citation>
    <scope>NUCLEOTIDE SEQUENCE [LARGE SCALE GENOMIC DNA]</scope>
    <source>
        <strain evidence="5 6">CBS 15793</strain>
    </source>
</reference>
<keyword evidence="6" id="KW-1185">Reference proteome</keyword>
<dbReference type="Proteomes" id="UP001212411">
    <property type="component" value="Chromosome 2"/>
</dbReference>
<keyword evidence="1 2" id="KW-0103">Bromodomain</keyword>
<feature type="region of interest" description="Disordered" evidence="3">
    <location>
        <begin position="52"/>
        <end position="80"/>
    </location>
</feature>
<evidence type="ECO:0000256" key="3">
    <source>
        <dbReference type="SAM" id="MobiDB-lite"/>
    </source>
</evidence>
<dbReference type="PRINTS" id="PR00503">
    <property type="entry name" value="BROMODOMAIN"/>
</dbReference>
<evidence type="ECO:0000256" key="1">
    <source>
        <dbReference type="ARBA" id="ARBA00023117"/>
    </source>
</evidence>
<dbReference type="AlphaFoldDB" id="A0AAE9WBF9"/>
<evidence type="ECO:0000313" key="6">
    <source>
        <dbReference type="Proteomes" id="UP001212411"/>
    </source>
</evidence>
<dbReference type="SMART" id="SM00297">
    <property type="entry name" value="BROMO"/>
    <property type="match status" value="1"/>
</dbReference>
<dbReference type="RefSeq" id="XP_056037510.1">
    <property type="nucleotide sequence ID" value="XM_056182017.1"/>
</dbReference>
<evidence type="ECO:0000256" key="2">
    <source>
        <dbReference type="PROSITE-ProRule" id="PRU00035"/>
    </source>
</evidence>
<evidence type="ECO:0000313" key="5">
    <source>
        <dbReference type="EMBL" id="WBW73267.1"/>
    </source>
</evidence>
<feature type="compositionally biased region" description="Basic and acidic residues" evidence="3">
    <location>
        <begin position="114"/>
        <end position="126"/>
    </location>
</feature>
<feature type="compositionally biased region" description="Basic and acidic residues" evidence="3">
    <location>
        <begin position="71"/>
        <end position="80"/>
    </location>
</feature>
<proteinExistence type="predicted"/>
<dbReference type="PANTHER" id="PTHR15398">
    <property type="entry name" value="BROMODOMAIN-CONTAINING PROTEIN 8"/>
    <property type="match status" value="1"/>
</dbReference>
<dbReference type="GO" id="GO:0006325">
    <property type="term" value="P:chromatin organization"/>
    <property type="evidence" value="ECO:0007669"/>
    <property type="project" value="UniProtKB-ARBA"/>
</dbReference>
<dbReference type="EMBL" id="CP115612">
    <property type="protein sequence ID" value="WBW73267.1"/>
    <property type="molecule type" value="Genomic_DNA"/>
</dbReference>
<organism evidence="5 6">
    <name type="scientific">Schizosaccharomyces osmophilus</name>
    <dbReference type="NCBI Taxonomy" id="2545709"/>
    <lineage>
        <taxon>Eukaryota</taxon>
        <taxon>Fungi</taxon>
        <taxon>Dikarya</taxon>
        <taxon>Ascomycota</taxon>
        <taxon>Taphrinomycotina</taxon>
        <taxon>Schizosaccharomycetes</taxon>
        <taxon>Schizosaccharomycetales</taxon>
        <taxon>Schizosaccharomycetaceae</taxon>
        <taxon>Schizosaccharomyces</taxon>
    </lineage>
</organism>
<dbReference type="GeneID" id="80876706"/>
<dbReference type="InterPro" id="IPR036427">
    <property type="entry name" value="Bromodomain-like_sf"/>
</dbReference>